<evidence type="ECO:0000313" key="7">
    <source>
        <dbReference type="Proteomes" id="UP000189857"/>
    </source>
</evidence>
<accession>A0A1T4MHQ4</accession>
<evidence type="ECO:0000256" key="3">
    <source>
        <dbReference type="ARBA" id="ARBA00022801"/>
    </source>
</evidence>
<protein>
    <recommendedName>
        <fullName evidence="5">Succinylglutamate desuccinylase/Aspartoacylase catalytic domain-containing protein</fullName>
    </recommendedName>
</protein>
<dbReference type="RefSeq" id="WP_078787076.1">
    <property type="nucleotide sequence ID" value="NZ_CACZYW010000002.1"/>
</dbReference>
<evidence type="ECO:0000313" key="6">
    <source>
        <dbReference type="EMBL" id="SJZ66482.1"/>
    </source>
</evidence>
<dbReference type="AlphaFoldDB" id="A0A1T4MHQ4"/>
<dbReference type="EMBL" id="FUXA01000007">
    <property type="protein sequence ID" value="SJZ66482.1"/>
    <property type="molecule type" value="Genomic_DNA"/>
</dbReference>
<dbReference type="PANTHER" id="PTHR37326:SF1">
    <property type="entry name" value="BLL3975 PROTEIN"/>
    <property type="match status" value="1"/>
</dbReference>
<evidence type="ECO:0000259" key="5">
    <source>
        <dbReference type="Pfam" id="PF24827"/>
    </source>
</evidence>
<keyword evidence="7" id="KW-1185">Reference proteome</keyword>
<dbReference type="Proteomes" id="UP000189857">
    <property type="component" value="Unassembled WGS sequence"/>
</dbReference>
<dbReference type="InterPro" id="IPR053138">
    <property type="entry name" value="N-alpha-Ac-DABA_deacetylase"/>
</dbReference>
<dbReference type="GO" id="GO:0016788">
    <property type="term" value="F:hydrolase activity, acting on ester bonds"/>
    <property type="evidence" value="ECO:0007669"/>
    <property type="project" value="InterPro"/>
</dbReference>
<name>A0A1T4MHQ4_9FIRM</name>
<gene>
    <name evidence="6" type="ORF">SAMN02745110_01230</name>
</gene>
<dbReference type="InterPro" id="IPR055438">
    <property type="entry name" value="AstE_AspA_cat"/>
</dbReference>
<dbReference type="CDD" id="cd06253">
    <property type="entry name" value="M14_ASTE_ASPA-like"/>
    <property type="match status" value="1"/>
</dbReference>
<dbReference type="OrthoDB" id="9782876at2"/>
<keyword evidence="4" id="KW-0862">Zinc</keyword>
<dbReference type="Pfam" id="PF24827">
    <property type="entry name" value="AstE_AspA_cat"/>
    <property type="match status" value="1"/>
</dbReference>
<dbReference type="Gene3D" id="3.40.630.10">
    <property type="entry name" value="Zn peptidases"/>
    <property type="match status" value="1"/>
</dbReference>
<reference evidence="6 7" key="1">
    <citation type="submission" date="2017-02" db="EMBL/GenBank/DDBJ databases">
        <authorList>
            <person name="Peterson S.W."/>
        </authorList>
    </citation>
    <scope>NUCLEOTIDE SEQUENCE [LARGE SCALE GENOMIC DNA]</scope>
    <source>
        <strain evidence="6 7">ATCC 17233</strain>
    </source>
</reference>
<evidence type="ECO:0000256" key="4">
    <source>
        <dbReference type="ARBA" id="ARBA00022833"/>
    </source>
</evidence>
<sequence length="310" mass="34749">MIDTVVSVNLMVGETLKIKKNRLEPDYTRGCKRLCIVSGIYGDELQGQYICYETIRRIKNSYEDLTGIVDIYPSLNPMGLEAGVREIPGPELNMNELFPGSEQGAMGEYAANAVLRDIEGADFCLDVHGSDMYLCEIPQIRMNDDVEKEIMPYVEHLNTDMIWVHPSTQVNKGSLAYELNKIGVKCCVTESSYAYKIDQDYCNQIVDGIFSLMKYMGIWKGETVKPKDPFLVHDDDMIYINSESSGIFIPKSSVHDMVNENDEIGKVVDVITGSVEEVIRAPITGMITGMREYPAIEEGSLLARIVGVRK</sequence>
<dbReference type="SUPFAM" id="SSF53187">
    <property type="entry name" value="Zn-dependent exopeptidases"/>
    <property type="match status" value="1"/>
</dbReference>
<dbReference type="GO" id="GO:0046872">
    <property type="term" value="F:metal ion binding"/>
    <property type="evidence" value="ECO:0007669"/>
    <property type="project" value="UniProtKB-KW"/>
</dbReference>
<feature type="domain" description="Succinylglutamate desuccinylase/Aspartoacylase catalytic" evidence="5">
    <location>
        <begin position="32"/>
        <end position="215"/>
    </location>
</feature>
<proteinExistence type="predicted"/>
<organism evidence="6 7">
    <name type="scientific">Eubacterium ruminantium</name>
    <dbReference type="NCBI Taxonomy" id="42322"/>
    <lineage>
        <taxon>Bacteria</taxon>
        <taxon>Bacillati</taxon>
        <taxon>Bacillota</taxon>
        <taxon>Clostridia</taxon>
        <taxon>Eubacteriales</taxon>
        <taxon>Eubacteriaceae</taxon>
        <taxon>Eubacterium</taxon>
    </lineage>
</organism>
<comment type="cofactor">
    <cofactor evidence="1">
        <name>Zn(2+)</name>
        <dbReference type="ChEBI" id="CHEBI:29105"/>
    </cofactor>
</comment>
<keyword evidence="2" id="KW-0479">Metal-binding</keyword>
<dbReference type="PANTHER" id="PTHR37326">
    <property type="entry name" value="BLL3975 PROTEIN"/>
    <property type="match status" value="1"/>
</dbReference>
<evidence type="ECO:0000256" key="2">
    <source>
        <dbReference type="ARBA" id="ARBA00022723"/>
    </source>
</evidence>
<keyword evidence="3" id="KW-0378">Hydrolase</keyword>
<evidence type="ECO:0000256" key="1">
    <source>
        <dbReference type="ARBA" id="ARBA00001947"/>
    </source>
</evidence>